<evidence type="ECO:0000256" key="8">
    <source>
        <dbReference type="HAMAP-Rule" id="MF_01023"/>
    </source>
</evidence>
<dbReference type="SUPFAM" id="SSF53383">
    <property type="entry name" value="PLP-dependent transferases"/>
    <property type="match status" value="1"/>
</dbReference>
<proteinExistence type="inferred from homology"/>
<dbReference type="GO" id="GO:0004400">
    <property type="term" value="F:histidinol-phosphate transaminase activity"/>
    <property type="evidence" value="ECO:0007669"/>
    <property type="project" value="UniProtKB-UniRule"/>
</dbReference>
<reference evidence="11" key="1">
    <citation type="journal article" date="2016" name="Genome Announc.">
        <title>Complete genome sequence of Alkaliphilus metalliredigens strain QYMF, an alkaliphilic and metal-reducing bacterium isolated from borax-contaminated leachate ponds.</title>
        <authorList>
            <person name="Hwang C."/>
            <person name="Copeland A."/>
            <person name="Lucas S."/>
            <person name="Lapidus A."/>
            <person name="Barry K."/>
            <person name="Detter J.C."/>
            <person name="Glavina Del Rio T."/>
            <person name="Hammon N."/>
            <person name="Israni S."/>
            <person name="Dalin E."/>
            <person name="Tice H."/>
            <person name="Pitluck S."/>
            <person name="Chertkov O."/>
            <person name="Brettin T."/>
            <person name="Bruce D."/>
            <person name="Han C."/>
            <person name="Schmutz J."/>
            <person name="Larimer F."/>
            <person name="Land M.L."/>
            <person name="Hauser L."/>
            <person name="Kyrpides N."/>
            <person name="Mikhailova N."/>
            <person name="Ye Q."/>
            <person name="Zhou J."/>
            <person name="Richardson P."/>
            <person name="Fields M.W."/>
        </authorList>
    </citation>
    <scope>NUCLEOTIDE SEQUENCE [LARGE SCALE GENOMIC DNA]</scope>
    <source>
        <strain evidence="11">QYMF</strain>
    </source>
</reference>
<feature type="domain" description="Aminotransferase class I/classII large" evidence="9">
    <location>
        <begin position="31"/>
        <end position="354"/>
    </location>
</feature>
<dbReference type="RefSeq" id="WP_012065479.1">
    <property type="nucleotide sequence ID" value="NC_009633.1"/>
</dbReference>
<evidence type="ECO:0000256" key="2">
    <source>
        <dbReference type="ARBA" id="ARBA00005011"/>
    </source>
</evidence>
<dbReference type="HAMAP" id="MF_01023">
    <property type="entry name" value="HisC_aminotrans_2"/>
    <property type="match status" value="1"/>
</dbReference>
<comment type="catalytic activity">
    <reaction evidence="7 8">
        <text>L-histidinol phosphate + 2-oxoglutarate = 3-(imidazol-4-yl)-2-oxopropyl phosphate + L-glutamate</text>
        <dbReference type="Rhea" id="RHEA:23744"/>
        <dbReference type="ChEBI" id="CHEBI:16810"/>
        <dbReference type="ChEBI" id="CHEBI:29985"/>
        <dbReference type="ChEBI" id="CHEBI:57766"/>
        <dbReference type="ChEBI" id="CHEBI:57980"/>
        <dbReference type="EC" id="2.6.1.9"/>
    </reaction>
</comment>
<sequence>MSITFRPQIKDLAAYKPGKPIEDVKKEYGLTKVIKLASNENPLGCSPKVKEAITNQFDQLSLYPDGNATSLKEAIASKFAIKATQVLPSSGSDEMVDQVAKTFIQEGDEVILADVTFPRYLSTTKMMGGIPVVVPLKDFSYDLEGMSKAITDKTRLIWLCNPNNPTGTMFTEKTLIDFLEQVPANIIVIYDEAYREFVTRDDYPMDSTYLLEKYPNVIIMRTFSKAYGLAALRVGYTLASEEILNEINKIRGPFNVNTLAQVAAISALEDEAFLQESYQVNVDGKNYLYDTFKEMGIEYAPSETNHVFFNTKKDANEVFIALQRRGVIIRPIYGSYARVSIGTMEENKIFIQHLKEVL</sequence>
<keyword evidence="8" id="KW-0028">Amino-acid biosynthesis</keyword>
<evidence type="ECO:0000259" key="9">
    <source>
        <dbReference type="Pfam" id="PF00155"/>
    </source>
</evidence>
<name>A6TWM0_ALKMQ</name>
<dbReference type="Proteomes" id="UP000001572">
    <property type="component" value="Chromosome"/>
</dbReference>
<dbReference type="Gene3D" id="3.90.1150.10">
    <property type="entry name" value="Aspartate Aminotransferase, domain 1"/>
    <property type="match status" value="1"/>
</dbReference>
<evidence type="ECO:0000313" key="10">
    <source>
        <dbReference type="EMBL" id="ABR50588.1"/>
    </source>
</evidence>
<dbReference type="STRING" id="293826.Amet_4516"/>
<dbReference type="InterPro" id="IPR050106">
    <property type="entry name" value="HistidinolP_aminotransfase"/>
</dbReference>
<dbReference type="InterPro" id="IPR015424">
    <property type="entry name" value="PyrdxlP-dep_Trfase"/>
</dbReference>
<evidence type="ECO:0000256" key="4">
    <source>
        <dbReference type="ARBA" id="ARBA00022576"/>
    </source>
</evidence>
<dbReference type="HOGENOM" id="CLU_017584_3_3_9"/>
<comment type="subunit">
    <text evidence="3 8">Homodimer.</text>
</comment>
<dbReference type="UniPathway" id="UPA00031">
    <property type="reaction ID" value="UER00012"/>
</dbReference>
<keyword evidence="11" id="KW-1185">Reference proteome</keyword>
<evidence type="ECO:0000256" key="6">
    <source>
        <dbReference type="ARBA" id="ARBA00022898"/>
    </source>
</evidence>
<dbReference type="Gene3D" id="3.40.640.10">
    <property type="entry name" value="Type I PLP-dependent aspartate aminotransferase-like (Major domain)"/>
    <property type="match status" value="1"/>
</dbReference>
<keyword evidence="6 8" id="KW-0663">Pyridoxal phosphate</keyword>
<dbReference type="InterPro" id="IPR005861">
    <property type="entry name" value="HisP_aminotrans"/>
</dbReference>
<dbReference type="CDD" id="cd00609">
    <property type="entry name" value="AAT_like"/>
    <property type="match status" value="1"/>
</dbReference>
<dbReference type="InterPro" id="IPR015421">
    <property type="entry name" value="PyrdxlP-dep_Trfase_major"/>
</dbReference>
<dbReference type="OrthoDB" id="9813612at2"/>
<dbReference type="GO" id="GO:0000105">
    <property type="term" value="P:L-histidine biosynthetic process"/>
    <property type="evidence" value="ECO:0007669"/>
    <property type="project" value="UniProtKB-UniRule"/>
</dbReference>
<dbReference type="Pfam" id="PF00155">
    <property type="entry name" value="Aminotran_1_2"/>
    <property type="match status" value="1"/>
</dbReference>
<dbReference type="AlphaFoldDB" id="A6TWM0"/>
<dbReference type="KEGG" id="amt:Amet_4516"/>
<dbReference type="PANTHER" id="PTHR43643">
    <property type="entry name" value="HISTIDINOL-PHOSPHATE AMINOTRANSFERASE 2"/>
    <property type="match status" value="1"/>
</dbReference>
<gene>
    <name evidence="8" type="primary">hisC</name>
    <name evidence="10" type="ordered locus">Amet_4516</name>
</gene>
<dbReference type="eggNOG" id="COG0079">
    <property type="taxonomic scope" value="Bacteria"/>
</dbReference>
<dbReference type="EMBL" id="CP000724">
    <property type="protein sequence ID" value="ABR50588.1"/>
    <property type="molecule type" value="Genomic_DNA"/>
</dbReference>
<dbReference type="InterPro" id="IPR004839">
    <property type="entry name" value="Aminotransferase_I/II_large"/>
</dbReference>
<comment type="similarity">
    <text evidence="8">Belongs to the class-II pyridoxal-phosphate-dependent aminotransferase family. Histidinol-phosphate aminotransferase subfamily.</text>
</comment>
<dbReference type="PANTHER" id="PTHR43643:SF3">
    <property type="entry name" value="HISTIDINOL-PHOSPHATE AMINOTRANSFERASE"/>
    <property type="match status" value="1"/>
</dbReference>
<dbReference type="PROSITE" id="PS00599">
    <property type="entry name" value="AA_TRANSFER_CLASS_2"/>
    <property type="match status" value="1"/>
</dbReference>
<comment type="pathway">
    <text evidence="2 8">Amino-acid biosynthesis; L-histidine biosynthesis; L-histidine from 5-phospho-alpha-D-ribose 1-diphosphate: step 7/9.</text>
</comment>
<organism evidence="10 11">
    <name type="scientific">Alkaliphilus metalliredigens (strain QYMF)</name>
    <dbReference type="NCBI Taxonomy" id="293826"/>
    <lineage>
        <taxon>Bacteria</taxon>
        <taxon>Bacillati</taxon>
        <taxon>Bacillota</taxon>
        <taxon>Clostridia</taxon>
        <taxon>Peptostreptococcales</taxon>
        <taxon>Natronincolaceae</taxon>
        <taxon>Alkaliphilus</taxon>
    </lineage>
</organism>
<protein>
    <recommendedName>
        <fullName evidence="8">Histidinol-phosphate aminotransferase</fullName>
        <ecNumber evidence="8">2.6.1.9</ecNumber>
    </recommendedName>
    <alternativeName>
        <fullName evidence="8">Imidazole acetol-phosphate transaminase</fullName>
    </alternativeName>
</protein>
<dbReference type="GO" id="GO:0030170">
    <property type="term" value="F:pyridoxal phosphate binding"/>
    <property type="evidence" value="ECO:0007669"/>
    <property type="project" value="InterPro"/>
</dbReference>
<dbReference type="InterPro" id="IPR001917">
    <property type="entry name" value="Aminotrans_II_pyridoxalP_BS"/>
</dbReference>
<comment type="cofactor">
    <cofactor evidence="1 8">
        <name>pyridoxal 5'-phosphate</name>
        <dbReference type="ChEBI" id="CHEBI:597326"/>
    </cofactor>
</comment>
<keyword evidence="4 8" id="KW-0032">Aminotransferase</keyword>
<dbReference type="InterPro" id="IPR015422">
    <property type="entry name" value="PyrdxlP-dep_Trfase_small"/>
</dbReference>
<keyword evidence="5 8" id="KW-0808">Transferase</keyword>
<accession>A6TWM0</accession>
<feature type="modified residue" description="N6-(pyridoxal phosphate)lysine" evidence="8">
    <location>
        <position position="225"/>
    </location>
</feature>
<dbReference type="EC" id="2.6.1.9" evidence="8"/>
<evidence type="ECO:0000256" key="1">
    <source>
        <dbReference type="ARBA" id="ARBA00001933"/>
    </source>
</evidence>
<dbReference type="NCBIfam" id="TIGR01141">
    <property type="entry name" value="hisC"/>
    <property type="match status" value="1"/>
</dbReference>
<evidence type="ECO:0000256" key="7">
    <source>
        <dbReference type="ARBA" id="ARBA00047481"/>
    </source>
</evidence>
<evidence type="ECO:0000256" key="3">
    <source>
        <dbReference type="ARBA" id="ARBA00011738"/>
    </source>
</evidence>
<keyword evidence="8" id="KW-0368">Histidine biosynthesis</keyword>
<evidence type="ECO:0000313" key="11">
    <source>
        <dbReference type="Proteomes" id="UP000001572"/>
    </source>
</evidence>
<evidence type="ECO:0000256" key="5">
    <source>
        <dbReference type="ARBA" id="ARBA00022679"/>
    </source>
</evidence>